<evidence type="ECO:0000256" key="9">
    <source>
        <dbReference type="ARBA" id="ARBA00031996"/>
    </source>
</evidence>
<feature type="domain" description="4'-phosphopantetheinyl transferase N-terminal" evidence="15">
    <location>
        <begin position="35"/>
        <end position="102"/>
    </location>
</feature>
<comment type="cofactor">
    <cofactor evidence="13">
        <name>Mg(2+)</name>
        <dbReference type="ChEBI" id="CHEBI:18420"/>
    </cofactor>
</comment>
<comment type="subunit">
    <text evidence="4">EntB, EntD, EntE, and EntF form a multienzyme complex called enterobactin synthase.</text>
</comment>
<dbReference type="GO" id="GO:0005886">
    <property type="term" value="C:plasma membrane"/>
    <property type="evidence" value="ECO:0007669"/>
    <property type="project" value="TreeGrafter"/>
</dbReference>
<comment type="catalytic activity">
    <reaction evidence="11">
        <text>apo-[peptidyl-carrier protein] + CoA = holo-[peptidyl-carrier protein] + adenosine 3',5'-bisphosphate + H(+)</text>
        <dbReference type="Rhea" id="RHEA:46228"/>
        <dbReference type="Rhea" id="RHEA-COMP:11479"/>
        <dbReference type="Rhea" id="RHEA-COMP:11480"/>
        <dbReference type="ChEBI" id="CHEBI:15378"/>
        <dbReference type="ChEBI" id="CHEBI:29999"/>
        <dbReference type="ChEBI" id="CHEBI:57287"/>
        <dbReference type="ChEBI" id="CHEBI:58343"/>
        <dbReference type="ChEBI" id="CHEBI:64479"/>
    </reaction>
</comment>
<reference evidence="16 17" key="1">
    <citation type="submission" date="2015-09" db="EMBL/GenBank/DDBJ databases">
        <authorList>
            <consortium name="Swine Surveillance"/>
        </authorList>
    </citation>
    <scope>NUCLEOTIDE SEQUENCE [LARGE SCALE GENOMIC DNA]</scope>
    <source>
        <strain evidence="16 17">CECT 4357</strain>
    </source>
</reference>
<comment type="function">
    <text evidence="1">Involved in the biosynthesis of the siderophore enterobactin (enterochelin), which is a macrocyclic trimeric lactone of N-(2,3-dihydroxybenzoyl)-serine. The serine trilactone serves as a scaffolding for the three catechol functionalities that provide hexadentate coordination for the tightly ligated iron(2+) atoms. Plays an essential role in the assembly of the enterobactin by catalyzing the transfer of the 4'-phosphopantetheine (Ppant) moiety from coenzyme A to the apo-domains of both EntB (ArCP domain) and EntF (PCP domain) to yield their holo-forms which make them competent for the activation of 2,3-dihydroxybenzoate (DHB) and L-serine, respectively.</text>
</comment>
<evidence type="ECO:0000313" key="16">
    <source>
        <dbReference type="EMBL" id="CUH64612.1"/>
    </source>
</evidence>
<evidence type="ECO:0000256" key="2">
    <source>
        <dbReference type="ARBA" id="ARBA00004993"/>
    </source>
</evidence>
<protein>
    <recommendedName>
        <fullName evidence="5">Enterobactin synthase component D</fullName>
    </recommendedName>
    <alternativeName>
        <fullName evidence="8">4'-phosphopantetheinyl transferase EntD</fullName>
    </alternativeName>
    <alternativeName>
        <fullName evidence="9">Enterochelin synthase D</fullName>
    </alternativeName>
</protein>
<evidence type="ECO:0000256" key="1">
    <source>
        <dbReference type="ARBA" id="ARBA00003937"/>
    </source>
</evidence>
<dbReference type="OrthoDB" id="8210607at2"/>
<dbReference type="InterPro" id="IPR008278">
    <property type="entry name" value="4-PPantetheinyl_Trfase_dom"/>
</dbReference>
<organism evidence="16 17">
    <name type="scientific">Thalassovita gelatinovora</name>
    <name type="common">Thalassobius gelatinovorus</name>
    <dbReference type="NCBI Taxonomy" id="53501"/>
    <lineage>
        <taxon>Bacteria</taxon>
        <taxon>Pseudomonadati</taxon>
        <taxon>Pseudomonadota</taxon>
        <taxon>Alphaproteobacteria</taxon>
        <taxon>Rhodobacterales</taxon>
        <taxon>Roseobacteraceae</taxon>
        <taxon>Thalassovita</taxon>
    </lineage>
</organism>
<evidence type="ECO:0000313" key="17">
    <source>
        <dbReference type="Proteomes" id="UP000051587"/>
    </source>
</evidence>
<keyword evidence="13" id="KW-0479">Metal-binding</keyword>
<evidence type="ECO:0000256" key="4">
    <source>
        <dbReference type="ARBA" id="ARBA00011503"/>
    </source>
</evidence>
<dbReference type="Pfam" id="PF01648">
    <property type="entry name" value="ACPS"/>
    <property type="match status" value="1"/>
</dbReference>
<comment type="catalytic activity">
    <reaction evidence="10">
        <text>apo-[aryl-carrier protein] + CoA = holo-[aryl-carrier protein] + adenosine 3',5'-bisphosphate + H(+)</text>
        <dbReference type="Rhea" id="RHEA:48404"/>
        <dbReference type="Rhea" id="RHEA-COMP:15903"/>
        <dbReference type="Rhea" id="RHEA-COMP:17557"/>
        <dbReference type="ChEBI" id="CHEBI:15378"/>
        <dbReference type="ChEBI" id="CHEBI:29999"/>
        <dbReference type="ChEBI" id="CHEBI:57287"/>
        <dbReference type="ChEBI" id="CHEBI:58343"/>
        <dbReference type="ChEBI" id="CHEBI:64479"/>
    </reaction>
</comment>
<dbReference type="GO" id="GO:0009366">
    <property type="term" value="C:enterobactin synthetase complex"/>
    <property type="evidence" value="ECO:0007669"/>
    <property type="project" value="InterPro"/>
</dbReference>
<proteinExistence type="inferred from homology"/>
<sequence length="222" mass="24246">MNSDLIRQNLVQVFGSKIGIGQADPKSQDHRLMPAEQAAVANAVPKRVGEFAAGRAAARAALCELGLPNVAIPTAPDRSPIWPEGFSGSISHTDTACLAVVTKAQTYRAIGLDIEPYEPLPTEIWDIVLTDAEFDMVKLLPKNLAGIRAKKIFCIKEAAYKAQYPISKILFDFHTLHVRLQENNFVAEFRRTVPPFQIGDTVQGGVFKQDGHIISAAFVPNP</sequence>
<keyword evidence="13" id="KW-0460">Magnesium</keyword>
<feature type="binding site" evidence="13">
    <location>
        <position position="113"/>
    </location>
    <ligand>
        <name>Mg(2+)</name>
        <dbReference type="ChEBI" id="CHEBI:18420"/>
    </ligand>
</feature>
<feature type="domain" description="4'-phosphopantetheinyl transferase" evidence="14">
    <location>
        <begin position="109"/>
        <end position="184"/>
    </location>
</feature>
<evidence type="ECO:0000256" key="7">
    <source>
        <dbReference type="ARBA" id="ARBA00023191"/>
    </source>
</evidence>
<evidence type="ECO:0000256" key="8">
    <source>
        <dbReference type="ARBA" id="ARBA00029894"/>
    </source>
</evidence>
<evidence type="ECO:0000256" key="5">
    <source>
        <dbReference type="ARBA" id="ARBA00019087"/>
    </source>
</evidence>
<evidence type="ECO:0000256" key="12">
    <source>
        <dbReference type="PIRSR" id="PIRSR603542-1"/>
    </source>
</evidence>
<dbReference type="GO" id="GO:0008897">
    <property type="term" value="F:holo-[acyl-carrier-protein] synthase activity"/>
    <property type="evidence" value="ECO:0007669"/>
    <property type="project" value="InterPro"/>
</dbReference>
<dbReference type="Gene3D" id="3.90.470.20">
    <property type="entry name" value="4'-phosphopantetheinyl transferase domain"/>
    <property type="match status" value="1"/>
</dbReference>
<feature type="binding site" evidence="12">
    <location>
        <position position="47"/>
    </location>
    <ligand>
        <name>CoA</name>
        <dbReference type="ChEBI" id="CHEBI:57287"/>
    </ligand>
</feature>
<dbReference type="GO" id="GO:0009239">
    <property type="term" value="P:enterobactin biosynthetic process"/>
    <property type="evidence" value="ECO:0007669"/>
    <property type="project" value="UniProtKB-UniPathway"/>
</dbReference>
<dbReference type="RefSeq" id="WP_058262130.1">
    <property type="nucleotide sequence ID" value="NZ_CP051181.1"/>
</dbReference>
<dbReference type="GO" id="GO:0000287">
    <property type="term" value="F:magnesium ion binding"/>
    <property type="evidence" value="ECO:0007669"/>
    <property type="project" value="InterPro"/>
</dbReference>
<dbReference type="Pfam" id="PF17837">
    <property type="entry name" value="4PPT_N"/>
    <property type="match status" value="1"/>
</dbReference>
<evidence type="ECO:0000259" key="14">
    <source>
        <dbReference type="Pfam" id="PF01648"/>
    </source>
</evidence>
<name>A0A0P1F9Y5_THAGE</name>
<evidence type="ECO:0000256" key="10">
    <source>
        <dbReference type="ARBA" id="ARBA00049176"/>
    </source>
</evidence>
<gene>
    <name evidence="16" type="ORF">TG4357_01391</name>
</gene>
<dbReference type="Proteomes" id="UP000051587">
    <property type="component" value="Unassembled WGS sequence"/>
</dbReference>
<dbReference type="PANTHER" id="PTHR38096:SF1">
    <property type="entry name" value="ENTEROBACTIN SYNTHASE COMPONENT D"/>
    <property type="match status" value="1"/>
</dbReference>
<dbReference type="UniPathway" id="UPA00017"/>
<feature type="binding site" evidence="12">
    <location>
        <position position="55"/>
    </location>
    <ligand>
        <name>CoA</name>
        <dbReference type="ChEBI" id="CHEBI:57287"/>
    </ligand>
</feature>
<feature type="binding site" evidence="12">
    <location>
        <position position="157"/>
    </location>
    <ligand>
        <name>CoA</name>
        <dbReference type="ChEBI" id="CHEBI:57287"/>
    </ligand>
</feature>
<evidence type="ECO:0000256" key="6">
    <source>
        <dbReference type="ARBA" id="ARBA00022679"/>
    </source>
</evidence>
<feature type="binding site" evidence="12">
    <location>
        <position position="161"/>
    </location>
    <ligand>
        <name>CoA</name>
        <dbReference type="ChEBI" id="CHEBI:57287"/>
    </ligand>
</feature>
<feature type="binding site" evidence="12">
    <location>
        <position position="113"/>
    </location>
    <ligand>
        <name>CoA</name>
        <dbReference type="ChEBI" id="CHEBI:57287"/>
    </ligand>
</feature>
<evidence type="ECO:0000256" key="11">
    <source>
        <dbReference type="ARBA" id="ARBA00049191"/>
    </source>
</evidence>
<keyword evidence="7" id="KW-0259">Enterobactin biosynthesis</keyword>
<dbReference type="STRING" id="53501.SAMN04488043_102285"/>
<comment type="similarity">
    <text evidence="3">Belongs to the P-Pant transferase superfamily. EntD family.</text>
</comment>
<dbReference type="InterPro" id="IPR037143">
    <property type="entry name" value="4-PPantetheinyl_Trfase_dom_sf"/>
</dbReference>
<accession>A0A0P1F9Y5</accession>
<dbReference type="InterPro" id="IPR041354">
    <property type="entry name" value="4PPT_N"/>
</dbReference>
<dbReference type="PANTHER" id="PTHR38096">
    <property type="entry name" value="ENTEROBACTIN SYNTHASE COMPONENT D"/>
    <property type="match status" value="1"/>
</dbReference>
<comment type="pathway">
    <text evidence="2">Siderophore biosynthesis; enterobactin biosynthesis.</text>
</comment>
<dbReference type="AlphaFoldDB" id="A0A0P1F9Y5"/>
<dbReference type="PRINTS" id="PR01399">
    <property type="entry name" value="ENTSNTHTASED"/>
</dbReference>
<evidence type="ECO:0000259" key="15">
    <source>
        <dbReference type="Pfam" id="PF17837"/>
    </source>
</evidence>
<evidence type="ECO:0000256" key="13">
    <source>
        <dbReference type="PIRSR" id="PIRSR603542-2"/>
    </source>
</evidence>
<feature type="binding site" evidence="12">
    <location>
        <begin position="91"/>
        <end position="92"/>
    </location>
    <ligand>
        <name>CoA</name>
        <dbReference type="ChEBI" id="CHEBI:57287"/>
    </ligand>
</feature>
<dbReference type="EMBL" id="CYSA01000015">
    <property type="protein sequence ID" value="CUH64612.1"/>
    <property type="molecule type" value="Genomic_DNA"/>
</dbReference>
<dbReference type="InterPro" id="IPR003542">
    <property type="entry name" value="Enbac_synth_compD-like"/>
</dbReference>
<evidence type="ECO:0000256" key="3">
    <source>
        <dbReference type="ARBA" id="ARBA00008342"/>
    </source>
</evidence>
<feature type="binding site" evidence="13">
    <location>
        <position position="115"/>
    </location>
    <ligand>
        <name>Mg(2+)</name>
        <dbReference type="ChEBI" id="CHEBI:18420"/>
    </ligand>
</feature>
<feature type="binding site" evidence="13">
    <location>
        <position position="114"/>
    </location>
    <ligand>
        <name>Mg(2+)</name>
        <dbReference type="ChEBI" id="CHEBI:18420"/>
    </ligand>
</feature>
<keyword evidence="17" id="KW-1185">Reference proteome</keyword>
<dbReference type="SUPFAM" id="SSF56214">
    <property type="entry name" value="4'-phosphopantetheinyl transferase"/>
    <property type="match status" value="1"/>
</dbReference>
<keyword evidence="6 16" id="KW-0808">Transferase</keyword>